<evidence type="ECO:0000313" key="7">
    <source>
        <dbReference type="EMBL" id="MBE5036638.1"/>
    </source>
</evidence>
<dbReference type="InterPro" id="IPR014721">
    <property type="entry name" value="Ribsml_uS5_D2-typ_fold_subgr"/>
</dbReference>
<dbReference type="InterPro" id="IPR020568">
    <property type="entry name" value="Ribosomal_Su5_D2-typ_SF"/>
</dbReference>
<comment type="caution">
    <text evidence="7">The sequence shown here is derived from an EMBL/GenBank/DDBJ whole genome shotgun (WGS) entry which is preliminary data.</text>
</comment>
<organism evidence="7 8">
    <name type="scientific">Gemmiger gallinarum</name>
    <dbReference type="NCBI Taxonomy" id="2779354"/>
    <lineage>
        <taxon>Bacteria</taxon>
        <taxon>Bacillati</taxon>
        <taxon>Bacillota</taxon>
        <taxon>Clostridia</taxon>
        <taxon>Eubacteriales</taxon>
        <taxon>Gemmiger</taxon>
    </lineage>
</organism>
<evidence type="ECO:0000256" key="2">
    <source>
        <dbReference type="ARBA" id="ARBA00022741"/>
    </source>
</evidence>
<evidence type="ECO:0000259" key="5">
    <source>
        <dbReference type="Pfam" id="PF00288"/>
    </source>
</evidence>
<dbReference type="PIRSF" id="PIRSF000530">
    <property type="entry name" value="Galactokinase"/>
    <property type="match status" value="1"/>
</dbReference>
<gene>
    <name evidence="7" type="ORF">INF35_02385</name>
</gene>
<dbReference type="Proteomes" id="UP000768567">
    <property type="component" value="Unassembled WGS sequence"/>
</dbReference>
<dbReference type="RefSeq" id="WP_193499931.1">
    <property type="nucleotide sequence ID" value="NZ_JADCKC010000001.1"/>
</dbReference>
<dbReference type="PRINTS" id="PR00959">
    <property type="entry name" value="MEVGALKINASE"/>
</dbReference>
<name>A0ABR9R0I2_9FIRM</name>
<dbReference type="InterPro" id="IPR000705">
    <property type="entry name" value="Galactokinase"/>
</dbReference>
<reference evidence="7 8" key="1">
    <citation type="submission" date="2020-10" db="EMBL/GenBank/DDBJ databases">
        <title>ChiBAC.</title>
        <authorList>
            <person name="Zenner C."/>
            <person name="Hitch T.C.A."/>
            <person name="Clavel T."/>
        </authorList>
    </citation>
    <scope>NUCLEOTIDE SEQUENCE [LARGE SCALE GENOMIC DNA]</scope>
    <source>
        <strain evidence="7 8">DSM 109015</strain>
    </source>
</reference>
<evidence type="ECO:0000259" key="6">
    <source>
        <dbReference type="Pfam" id="PF10509"/>
    </source>
</evidence>
<dbReference type="EMBL" id="JADCKC010000001">
    <property type="protein sequence ID" value="MBE5036638.1"/>
    <property type="molecule type" value="Genomic_DNA"/>
</dbReference>
<keyword evidence="3" id="KW-0418">Kinase</keyword>
<dbReference type="InterPro" id="IPR006206">
    <property type="entry name" value="Mevalonate/galactokinase"/>
</dbReference>
<dbReference type="Gene3D" id="3.30.230.10">
    <property type="match status" value="1"/>
</dbReference>
<keyword evidence="4" id="KW-0067">ATP-binding</keyword>
<evidence type="ECO:0000256" key="3">
    <source>
        <dbReference type="ARBA" id="ARBA00022777"/>
    </source>
</evidence>
<protein>
    <submittedName>
        <fullName evidence="7">Galactokinase</fullName>
    </submittedName>
</protein>
<keyword evidence="8" id="KW-1185">Reference proteome</keyword>
<dbReference type="InterPro" id="IPR006204">
    <property type="entry name" value="GHMP_kinase_N_dom"/>
</dbReference>
<dbReference type="Pfam" id="PF00288">
    <property type="entry name" value="GHMP_kinases_N"/>
    <property type="match status" value="1"/>
</dbReference>
<dbReference type="SUPFAM" id="SSF54211">
    <property type="entry name" value="Ribosomal protein S5 domain 2-like"/>
    <property type="match status" value="1"/>
</dbReference>
<dbReference type="Gene3D" id="3.30.70.890">
    <property type="entry name" value="GHMP kinase, C-terminal domain"/>
    <property type="match status" value="1"/>
</dbReference>
<dbReference type="InterPro" id="IPR036554">
    <property type="entry name" value="GHMP_kinase_C_sf"/>
</dbReference>
<dbReference type="Pfam" id="PF10509">
    <property type="entry name" value="GalKase_gal_bdg"/>
    <property type="match status" value="1"/>
</dbReference>
<evidence type="ECO:0000256" key="1">
    <source>
        <dbReference type="ARBA" id="ARBA00006566"/>
    </source>
</evidence>
<proteinExistence type="inferred from homology"/>
<dbReference type="PANTHER" id="PTHR10457">
    <property type="entry name" value="MEVALONATE KINASE/GALACTOKINASE"/>
    <property type="match status" value="1"/>
</dbReference>
<dbReference type="PRINTS" id="PR00473">
    <property type="entry name" value="GALCTOKINASE"/>
</dbReference>
<accession>A0ABR9R0I2</accession>
<evidence type="ECO:0000256" key="4">
    <source>
        <dbReference type="ARBA" id="ARBA00022840"/>
    </source>
</evidence>
<dbReference type="InterPro" id="IPR019539">
    <property type="entry name" value="GalKase_N"/>
</dbReference>
<sequence>MATSTELKQSIAAGQYDAAFEKLYAKDSAVVAAQRERYIHAIERFEHYYGTGRIVRIYSAPGRTEIGGNHTDHNNGVVMAGAVNLDVVSVVSPTEGTLVRLKSHGFDKMDHVDLSVLTPQPDEKEHSAALIRGVAAGIVQAGGKVGGFDAYTASNVLRGSGLSSSAAFEVCMGAIFRGEYNNGDMDKFNQVEIAKIGQYAENVFFGKPSGLMDQTACAVGSAITIDFKDPTNPIVNKVDFDLAAQGYALCISDTKGSHADLTDDYAAIRREMESVAAYFGKKVLREVDEEEFFKAIPDVRKATGDRAVIRAIHFFNDCRRAAQLCDAVKQNQFDRFLKLILEGGHSSFEFNQNAYSLKAPQEQGVPLALAISQRVLGDRGAWRLQGGGFAGTIQAFVPLDLLDTYKAAIDAVFGEGSCYVLSIRNYGAIPVTPDL</sequence>
<keyword evidence="3" id="KW-0808">Transferase</keyword>
<feature type="domain" description="Galactokinase N-terminal" evidence="6">
    <location>
        <begin position="43"/>
        <end position="93"/>
    </location>
</feature>
<feature type="domain" description="GHMP kinase N-terminal" evidence="5">
    <location>
        <begin position="131"/>
        <end position="220"/>
    </location>
</feature>
<evidence type="ECO:0000313" key="8">
    <source>
        <dbReference type="Proteomes" id="UP000768567"/>
    </source>
</evidence>
<keyword evidence="2" id="KW-0547">Nucleotide-binding</keyword>
<dbReference type="SUPFAM" id="SSF55060">
    <property type="entry name" value="GHMP Kinase, C-terminal domain"/>
    <property type="match status" value="1"/>
</dbReference>
<comment type="similarity">
    <text evidence="1">Belongs to the GHMP kinase family. GalK subfamily.</text>
</comment>
<dbReference type="PANTHER" id="PTHR10457:SF7">
    <property type="entry name" value="GALACTOKINASE-RELATED"/>
    <property type="match status" value="1"/>
</dbReference>